<evidence type="ECO:0000313" key="3">
    <source>
        <dbReference type="EMBL" id="GAA0335289.1"/>
    </source>
</evidence>
<dbReference type="EMBL" id="BAAABW010000004">
    <property type="protein sequence ID" value="GAA0335289.1"/>
    <property type="molecule type" value="Genomic_DNA"/>
</dbReference>
<accession>A0ABP3G462</accession>
<evidence type="ECO:0008006" key="5">
    <source>
        <dbReference type="Google" id="ProtNLM"/>
    </source>
</evidence>
<gene>
    <name evidence="3" type="ORF">GCM10010319_09040</name>
</gene>
<reference evidence="4" key="1">
    <citation type="journal article" date="2019" name="Int. J. Syst. Evol. Microbiol.">
        <title>The Global Catalogue of Microorganisms (GCM) 10K type strain sequencing project: providing services to taxonomists for standard genome sequencing and annotation.</title>
        <authorList>
            <consortium name="The Broad Institute Genomics Platform"/>
            <consortium name="The Broad Institute Genome Sequencing Center for Infectious Disease"/>
            <person name="Wu L."/>
            <person name="Ma J."/>
        </authorList>
    </citation>
    <scope>NUCLEOTIDE SEQUENCE [LARGE SCALE GENOMIC DNA]</scope>
    <source>
        <strain evidence="4">JCM 4565</strain>
    </source>
</reference>
<evidence type="ECO:0000313" key="4">
    <source>
        <dbReference type="Proteomes" id="UP001500063"/>
    </source>
</evidence>
<keyword evidence="2" id="KW-1133">Transmembrane helix</keyword>
<feature type="compositionally biased region" description="Low complexity" evidence="1">
    <location>
        <begin position="76"/>
        <end position="85"/>
    </location>
</feature>
<sequence length="96" mass="9633">MSATVSLAATHLVPLAADDLDKNKVTPGVLGFIVFALLGAAVWVLMKSMNKHMKKVAFDEIPEGAVAMAATAAPATAPAATARGGAKADGKDATEG</sequence>
<keyword evidence="2" id="KW-0812">Transmembrane</keyword>
<feature type="compositionally biased region" description="Basic and acidic residues" evidence="1">
    <location>
        <begin position="86"/>
        <end position="96"/>
    </location>
</feature>
<evidence type="ECO:0000256" key="1">
    <source>
        <dbReference type="SAM" id="MobiDB-lite"/>
    </source>
</evidence>
<comment type="caution">
    <text evidence="3">The sequence shown here is derived from an EMBL/GenBank/DDBJ whole genome shotgun (WGS) entry which is preliminary data.</text>
</comment>
<feature type="transmembrane region" description="Helical" evidence="2">
    <location>
        <begin position="27"/>
        <end position="46"/>
    </location>
</feature>
<organism evidence="3 4">
    <name type="scientific">Streptomyces blastmyceticus</name>
    <dbReference type="NCBI Taxonomy" id="68180"/>
    <lineage>
        <taxon>Bacteria</taxon>
        <taxon>Bacillati</taxon>
        <taxon>Actinomycetota</taxon>
        <taxon>Actinomycetes</taxon>
        <taxon>Kitasatosporales</taxon>
        <taxon>Streptomycetaceae</taxon>
        <taxon>Streptomyces</taxon>
    </lineage>
</organism>
<feature type="region of interest" description="Disordered" evidence="1">
    <location>
        <begin position="76"/>
        <end position="96"/>
    </location>
</feature>
<dbReference type="Proteomes" id="UP001500063">
    <property type="component" value="Unassembled WGS sequence"/>
</dbReference>
<evidence type="ECO:0000256" key="2">
    <source>
        <dbReference type="SAM" id="Phobius"/>
    </source>
</evidence>
<proteinExistence type="predicted"/>
<name>A0ABP3G462_9ACTN</name>
<keyword evidence="4" id="KW-1185">Reference proteome</keyword>
<protein>
    <recommendedName>
        <fullName evidence="5">Ribosome associated membrane protein RAMP4</fullName>
    </recommendedName>
</protein>
<keyword evidence="2" id="KW-0472">Membrane</keyword>